<dbReference type="Pfam" id="PF13202">
    <property type="entry name" value="EF-hand_5"/>
    <property type="match status" value="2"/>
</dbReference>
<keyword evidence="3" id="KW-0732">Signal</keyword>
<dbReference type="GO" id="GO:0005783">
    <property type="term" value="C:endoplasmic reticulum"/>
    <property type="evidence" value="ECO:0007669"/>
    <property type="project" value="TreeGrafter"/>
</dbReference>
<evidence type="ECO:0000259" key="4">
    <source>
        <dbReference type="SMART" id="SM00054"/>
    </source>
</evidence>
<dbReference type="PANTHER" id="PTHR10827:SF52">
    <property type="entry name" value="IP16409P"/>
    <property type="match status" value="1"/>
</dbReference>
<organism evidence="5 6">
    <name type="scientific">Branchiostoma lanceolatum</name>
    <name type="common">Common lancelet</name>
    <name type="synonym">Amphioxus lanceolatum</name>
    <dbReference type="NCBI Taxonomy" id="7740"/>
    <lineage>
        <taxon>Eukaryota</taxon>
        <taxon>Metazoa</taxon>
        <taxon>Chordata</taxon>
        <taxon>Cephalochordata</taxon>
        <taxon>Leptocardii</taxon>
        <taxon>Amphioxiformes</taxon>
        <taxon>Branchiostomatidae</taxon>
        <taxon>Branchiostoma</taxon>
    </lineage>
</organism>
<dbReference type="PROSITE" id="PS00018">
    <property type="entry name" value="EF_HAND_1"/>
    <property type="match status" value="5"/>
</dbReference>
<evidence type="ECO:0000256" key="3">
    <source>
        <dbReference type="SAM" id="SignalP"/>
    </source>
</evidence>
<accession>A0A8J9Z245</accession>
<feature type="domain" description="EF-hand" evidence="4">
    <location>
        <begin position="19"/>
        <end position="47"/>
    </location>
</feature>
<evidence type="ECO:0000313" key="6">
    <source>
        <dbReference type="Proteomes" id="UP000838412"/>
    </source>
</evidence>
<comment type="similarity">
    <text evidence="1">Belongs to the CREC family.</text>
</comment>
<evidence type="ECO:0000256" key="1">
    <source>
        <dbReference type="ARBA" id="ARBA00006431"/>
    </source>
</evidence>
<proteinExistence type="inferred from homology"/>
<dbReference type="SUPFAM" id="SSF47473">
    <property type="entry name" value="EF-hand"/>
    <property type="match status" value="4"/>
</dbReference>
<evidence type="ECO:0000256" key="2">
    <source>
        <dbReference type="ARBA" id="ARBA00022837"/>
    </source>
</evidence>
<dbReference type="SMART" id="SM00054">
    <property type="entry name" value="EFh"/>
    <property type="match status" value="8"/>
</dbReference>
<name>A0A8J9Z245_BRALA</name>
<dbReference type="InterPro" id="IPR002048">
    <property type="entry name" value="EF_hand_dom"/>
</dbReference>
<protein>
    <submittedName>
        <fullName evidence="5">Hypp7530 protein</fullName>
    </submittedName>
</protein>
<feature type="domain" description="EF-hand" evidence="4">
    <location>
        <begin position="70"/>
        <end position="98"/>
    </location>
</feature>
<feature type="domain" description="EF-hand" evidence="4">
    <location>
        <begin position="326"/>
        <end position="357"/>
    </location>
</feature>
<gene>
    <name evidence="5" type="primary">Hypp7530</name>
    <name evidence="5" type="ORF">BLAG_LOCUS7952</name>
</gene>
<dbReference type="GO" id="GO:0005509">
    <property type="term" value="F:calcium ion binding"/>
    <property type="evidence" value="ECO:0007669"/>
    <property type="project" value="InterPro"/>
</dbReference>
<feature type="domain" description="EF-hand" evidence="4">
    <location>
        <begin position="131"/>
        <end position="159"/>
    </location>
</feature>
<dbReference type="EMBL" id="OV696699">
    <property type="protein sequence ID" value="CAH1245716.1"/>
    <property type="molecule type" value="Genomic_DNA"/>
</dbReference>
<reference evidence="5" key="1">
    <citation type="submission" date="2022-01" db="EMBL/GenBank/DDBJ databases">
        <authorList>
            <person name="Braso-Vives M."/>
        </authorList>
    </citation>
    <scope>NUCLEOTIDE SEQUENCE</scope>
</reference>
<feature type="signal peptide" evidence="3">
    <location>
        <begin position="1"/>
        <end position="19"/>
    </location>
</feature>
<evidence type="ECO:0000313" key="5">
    <source>
        <dbReference type="EMBL" id="CAH1245716.1"/>
    </source>
</evidence>
<dbReference type="Gene3D" id="1.10.238.10">
    <property type="entry name" value="EF-hand"/>
    <property type="match status" value="5"/>
</dbReference>
<dbReference type="Proteomes" id="UP000838412">
    <property type="component" value="Chromosome 14"/>
</dbReference>
<sequence>MTPFLLLFVALATASPMRSIYRAHHELDADGDGLVSLQEATQGIHMNQALHALDSDGDQMFTEAQALQFLDHHFFAQFDANHDHMLSFDELSGLTVGQMFDFYDHNDDGFLEGAEAQRLQYIWDAIHGHGNNRRQAADIDADGDGLISRPEVHAVMTLQNALDALDTDDDHGFTEQETTDFFGDESLYQQWNTNGDDHLSFGEVHHGITLDGVFDWFDTNGDGFLEGPEADKIVFVYNAMVAAGIHHGNNFRNHHELDANGDGQVSLTEVTQAMNIDQVIVVLDTDGDMMFTEAEALMFMSHSTFAHLDTDHDHSLTFDEIRLGLTLGQMFNFLDNDGDGFLMGAEADQFQTIWTALNPEPPRPVLDANNDAHLSKPEVLAAMTLDEILVALDTNGDQQFTVDDALQFLDHHYINVLDTNHDHVLSFDEIRAGMTLGDLFDFYDENGDGFLYGSEADKITYMFNEVQNGGTVPIPV</sequence>
<feature type="chain" id="PRO_5035477047" evidence="3">
    <location>
        <begin position="20"/>
        <end position="476"/>
    </location>
</feature>
<dbReference type="AlphaFoldDB" id="A0A8J9Z245"/>
<feature type="domain" description="EF-hand" evidence="4">
    <location>
        <begin position="435"/>
        <end position="463"/>
    </location>
</feature>
<dbReference type="OrthoDB" id="10419356at2759"/>
<feature type="domain" description="EF-hand" evidence="4">
    <location>
        <begin position="209"/>
        <end position="237"/>
    </location>
</feature>
<keyword evidence="2" id="KW-0106">Calcium</keyword>
<feature type="domain" description="EF-hand" evidence="4">
    <location>
        <begin position="384"/>
        <end position="412"/>
    </location>
</feature>
<dbReference type="PANTHER" id="PTHR10827">
    <property type="entry name" value="RETICULOCALBIN"/>
    <property type="match status" value="1"/>
</dbReference>
<dbReference type="InterPro" id="IPR011992">
    <property type="entry name" value="EF-hand-dom_pair"/>
</dbReference>
<dbReference type="InterPro" id="IPR018247">
    <property type="entry name" value="EF_Hand_1_Ca_BS"/>
</dbReference>
<keyword evidence="6" id="KW-1185">Reference proteome</keyword>
<feature type="domain" description="EF-hand" evidence="4">
    <location>
        <begin position="275"/>
        <end position="303"/>
    </location>
</feature>